<feature type="region of interest" description="Disordered" evidence="1">
    <location>
        <begin position="1"/>
        <end position="38"/>
    </location>
</feature>
<dbReference type="Proteomes" id="UP000029492">
    <property type="component" value="Chromosome"/>
</dbReference>
<feature type="region of interest" description="Disordered" evidence="1">
    <location>
        <begin position="526"/>
        <end position="552"/>
    </location>
</feature>
<sequence>MFDEEFADTGAEPTPSSGKVKSAREKQRPRRGSTSSSAEALGVEKLLIRVRTKYPDLNWTPPAPFNPEERHISDARAAVRLFHWNGYYIKRRRSDENFRIYWQSPGSDDLDHFSLDTKDLQKASDLVVAFVNYLAHDASGRAGDPEVVSVIRRYLDSEKGQRTTEGKRSHLKRYIKLINDNLNGVKMSEFTSGMQKDLIRSMAAFWAPHTVRTCMTAFSAAVTYACQEDDTGTVFCKVRRPPIVLNLKAICNLLKADLPKELDWHPELDEMALVLKELSRNEGVRRWAFLALFTALRPGHIRELNSRMLDNKVGGRVLDTRRSRDTAADQYNHQDELFQLMSDDVKRRPVLPLPDLFYGELASWGEGLWVNVSASTIDNYISQAASKLNLPELMPSSFRDFCMTFIRNAHVFFEVPMVDVVESEIWFGHRVASKVHSGYGRYDRGYLKGTSVAVLTYMKWLDEASGGTLFRGVSAGSGVEGAEFGSGDIRAVRIICEQPMTAAAIRSEKLKQLKNLSEQKVLADEQTGFDEASEPGETAADDNFVPAPERTVPSVPSIPIREEWQAVSRGELAGLTGAKVLKTGQIEGFQGTFRRVSDGREPGIWADEFKRVGSKYVLPTLESWFRVTGIEIYETDPTTPGSAVRVFVEWSSQTVMSTADVKSRMVASLGRDPGGWVDHSKVRKVDASGPPPGPFEYRDLDELPDLPRGLLDIVGAHSPLGAVSGVPGWFREVPSMPFEPPSSYEQLDWRHLLRNLQLFFDINHIRVFEAEISIANLTRPFRFFVDGLTEKIIPVETVRKRMFDDLGCDPGGWAEHSRYNAATDFDVERFISTTSQIDAAKRFSMHQFTPDDANDSPVLGWH</sequence>
<dbReference type="EMBL" id="CP003811">
    <property type="protein sequence ID" value="AIQ92456.1"/>
    <property type="molecule type" value="Genomic_DNA"/>
</dbReference>
<evidence type="ECO:0000313" key="3">
    <source>
        <dbReference type="Proteomes" id="UP000029492"/>
    </source>
</evidence>
<name>A0A089NX09_9HYPH</name>
<dbReference type="KEGG" id="mor:MOC_4701"/>
<organism evidence="2 3">
    <name type="scientific">Methylobacterium oryzae CBMB20</name>
    <dbReference type="NCBI Taxonomy" id="693986"/>
    <lineage>
        <taxon>Bacteria</taxon>
        <taxon>Pseudomonadati</taxon>
        <taxon>Pseudomonadota</taxon>
        <taxon>Alphaproteobacteria</taxon>
        <taxon>Hyphomicrobiales</taxon>
        <taxon>Methylobacteriaceae</taxon>
        <taxon>Methylobacterium</taxon>
    </lineage>
</organism>
<dbReference type="GO" id="GO:0003677">
    <property type="term" value="F:DNA binding"/>
    <property type="evidence" value="ECO:0007669"/>
    <property type="project" value="InterPro"/>
</dbReference>
<accession>A0A089NX09</accession>
<dbReference type="AlphaFoldDB" id="A0A089NX09"/>
<dbReference type="InterPro" id="IPR011010">
    <property type="entry name" value="DNA_brk_join_enz"/>
</dbReference>
<evidence type="ECO:0000313" key="2">
    <source>
        <dbReference type="EMBL" id="AIQ92456.1"/>
    </source>
</evidence>
<gene>
    <name evidence="2" type="ORF">MOC_4701</name>
</gene>
<reference evidence="2 3" key="1">
    <citation type="journal article" date="2014" name="PLoS ONE">
        <title>Genome Information of Methylobacterium oryzae, a Plant-Probiotic Methylotroph in the Phyllosphere.</title>
        <authorList>
            <person name="Kwak M.J."/>
            <person name="Jeong H."/>
            <person name="Madhaiyan M."/>
            <person name="Lee Y."/>
            <person name="Sa T.M."/>
            <person name="Oh T.K."/>
            <person name="Kim J.F."/>
        </authorList>
    </citation>
    <scope>NUCLEOTIDE SEQUENCE [LARGE SCALE GENOMIC DNA]</scope>
    <source>
        <strain evidence="2 3">CBMB20</strain>
    </source>
</reference>
<keyword evidence="3" id="KW-1185">Reference proteome</keyword>
<evidence type="ECO:0000256" key="1">
    <source>
        <dbReference type="SAM" id="MobiDB-lite"/>
    </source>
</evidence>
<proteinExistence type="predicted"/>
<dbReference type="RefSeq" id="WP_148311263.1">
    <property type="nucleotide sequence ID" value="NZ_CP003811.1"/>
</dbReference>
<dbReference type="HOGENOM" id="CLU_331989_0_0_5"/>
<protein>
    <submittedName>
        <fullName evidence="2">Phage-related integrase</fullName>
    </submittedName>
</protein>
<dbReference type="SUPFAM" id="SSF56349">
    <property type="entry name" value="DNA breaking-rejoining enzymes"/>
    <property type="match status" value="1"/>
</dbReference>